<accession>A0AAX2F317</accession>
<evidence type="ECO:0000259" key="3">
    <source>
        <dbReference type="Pfam" id="PF00535"/>
    </source>
</evidence>
<feature type="domain" description="Glycosyltransferase 2-like" evidence="3">
    <location>
        <begin position="3"/>
        <end position="162"/>
    </location>
</feature>
<dbReference type="EMBL" id="FQWA01000009">
    <property type="protein sequence ID" value="SHF77722.1"/>
    <property type="molecule type" value="Genomic_DNA"/>
</dbReference>
<evidence type="ECO:0000256" key="1">
    <source>
        <dbReference type="ARBA" id="ARBA00022676"/>
    </source>
</evidence>
<comment type="caution">
    <text evidence="4">The sequence shown here is derived from an EMBL/GenBank/DDBJ whole genome shotgun (WGS) entry which is preliminary data.</text>
</comment>
<reference evidence="4 5" key="1">
    <citation type="submission" date="2016-11" db="EMBL/GenBank/DDBJ databases">
        <authorList>
            <person name="Varghese N."/>
            <person name="Submissions S."/>
        </authorList>
    </citation>
    <scope>NUCLEOTIDE SEQUENCE [LARGE SCALE GENOMIC DNA]</scope>
    <source>
        <strain evidence="4 5">DSM 22613</strain>
    </source>
</reference>
<dbReference type="SUPFAM" id="SSF53448">
    <property type="entry name" value="Nucleotide-diphospho-sugar transferases"/>
    <property type="match status" value="1"/>
</dbReference>
<dbReference type="InterPro" id="IPR001173">
    <property type="entry name" value="Glyco_trans_2-like"/>
</dbReference>
<sequence>MISIITPVFQSERYLEKLINSILNQTYRDWELLLIDDGSTDGSAEICDRYAQKDKRIRVFHKANGGVASARNQAIEMSRGEFLAFADSDDWVEPDWLERLYTTAKEYDADIVVSDFYQEYSQNSVMRSKGDHSVDVLNREEALYLSFQDKIKSYLWAMIMRRYIAKERFGTYHAYEDYAIVFAWMVHASRVVLLHTPLYHYRQSVYSCLHNHMEQNNIDWFNASIERYELIKSANFLQDNISRFNVAYVRILVKGAKDLVRAPYSSEFKLNLLRLALSEIQRVHISSPYKMLGLKYFIRYTLLCKNLKLFKYIVEKTAIFSIQNRRNNDDLYS</sequence>
<dbReference type="PANTHER" id="PTHR22916:SF51">
    <property type="entry name" value="GLYCOSYLTRANSFERASE EPSH-RELATED"/>
    <property type="match status" value="1"/>
</dbReference>
<evidence type="ECO:0000313" key="5">
    <source>
        <dbReference type="Proteomes" id="UP000184105"/>
    </source>
</evidence>
<keyword evidence="5" id="KW-1185">Reference proteome</keyword>
<dbReference type="RefSeq" id="WP_025837417.1">
    <property type="nucleotide sequence ID" value="NZ_BAKP01000007.1"/>
</dbReference>
<keyword evidence="1" id="KW-0328">Glycosyltransferase</keyword>
<dbReference type="InterPro" id="IPR029044">
    <property type="entry name" value="Nucleotide-diphossugar_trans"/>
</dbReference>
<protein>
    <submittedName>
        <fullName evidence="4">Glycosyltransferase involved in cell wall bisynthesis</fullName>
    </submittedName>
</protein>
<proteinExistence type="predicted"/>
<dbReference type="Proteomes" id="UP000184105">
    <property type="component" value="Unassembled WGS sequence"/>
</dbReference>
<evidence type="ECO:0000256" key="2">
    <source>
        <dbReference type="ARBA" id="ARBA00022679"/>
    </source>
</evidence>
<dbReference type="Gene3D" id="3.90.550.10">
    <property type="entry name" value="Spore Coat Polysaccharide Biosynthesis Protein SpsA, Chain A"/>
    <property type="match status" value="1"/>
</dbReference>
<organism evidence="4 5">
    <name type="scientific">Prevotella scopos JCM 17725</name>
    <dbReference type="NCBI Taxonomy" id="1236518"/>
    <lineage>
        <taxon>Bacteria</taxon>
        <taxon>Pseudomonadati</taxon>
        <taxon>Bacteroidota</taxon>
        <taxon>Bacteroidia</taxon>
        <taxon>Bacteroidales</taxon>
        <taxon>Prevotellaceae</taxon>
        <taxon>Prevotella</taxon>
    </lineage>
</organism>
<evidence type="ECO:0000313" key="4">
    <source>
        <dbReference type="EMBL" id="SHF77722.1"/>
    </source>
</evidence>
<dbReference type="GO" id="GO:0016758">
    <property type="term" value="F:hexosyltransferase activity"/>
    <property type="evidence" value="ECO:0007669"/>
    <property type="project" value="UniProtKB-ARBA"/>
</dbReference>
<dbReference type="AlphaFoldDB" id="A0AAX2F317"/>
<dbReference type="Pfam" id="PF00535">
    <property type="entry name" value="Glycos_transf_2"/>
    <property type="match status" value="1"/>
</dbReference>
<gene>
    <name evidence="4" type="ORF">SAMN05444364_10946</name>
</gene>
<dbReference type="CDD" id="cd00761">
    <property type="entry name" value="Glyco_tranf_GTA_type"/>
    <property type="match status" value="1"/>
</dbReference>
<keyword evidence="2" id="KW-0808">Transferase</keyword>
<dbReference type="PANTHER" id="PTHR22916">
    <property type="entry name" value="GLYCOSYLTRANSFERASE"/>
    <property type="match status" value="1"/>
</dbReference>
<name>A0AAX2F317_9BACT</name>